<dbReference type="InterPro" id="IPR002125">
    <property type="entry name" value="CMP_dCMP_dom"/>
</dbReference>
<keyword evidence="3 8" id="KW-0819">tRNA processing</keyword>
<dbReference type="HAMAP" id="MF_00972">
    <property type="entry name" value="tRNA_aden_deaminase"/>
    <property type="match status" value="1"/>
</dbReference>
<dbReference type="SUPFAM" id="SSF53927">
    <property type="entry name" value="Cytidine deaminase-like"/>
    <property type="match status" value="1"/>
</dbReference>
<comment type="similarity">
    <text evidence="1">Belongs to the cytidine and deoxycytidylate deaminase family. ADAT2 subfamily.</text>
</comment>
<comment type="catalytic activity">
    <reaction evidence="7 8">
        <text>adenosine(34) in tRNA + H2O + H(+) = inosine(34) in tRNA + NH4(+)</text>
        <dbReference type="Rhea" id="RHEA:43168"/>
        <dbReference type="Rhea" id="RHEA-COMP:10373"/>
        <dbReference type="Rhea" id="RHEA-COMP:10374"/>
        <dbReference type="ChEBI" id="CHEBI:15377"/>
        <dbReference type="ChEBI" id="CHEBI:15378"/>
        <dbReference type="ChEBI" id="CHEBI:28938"/>
        <dbReference type="ChEBI" id="CHEBI:74411"/>
        <dbReference type="ChEBI" id="CHEBI:82852"/>
        <dbReference type="EC" id="3.5.4.33"/>
    </reaction>
</comment>
<evidence type="ECO:0000256" key="6">
    <source>
        <dbReference type="ARBA" id="ARBA00022833"/>
    </source>
</evidence>
<evidence type="ECO:0000256" key="2">
    <source>
        <dbReference type="ARBA" id="ARBA00011738"/>
    </source>
</evidence>
<dbReference type="GO" id="GO:0052717">
    <property type="term" value="F:tRNA-specific adenosine-34 deaminase activity"/>
    <property type="evidence" value="ECO:0007669"/>
    <property type="project" value="UniProtKB-UniRule"/>
</dbReference>
<feature type="binding site" evidence="8">
    <location>
        <position position="106"/>
    </location>
    <ligand>
        <name>Zn(2+)</name>
        <dbReference type="ChEBI" id="CHEBI:29105"/>
        <note>catalytic</note>
    </ligand>
</feature>
<dbReference type="Proteomes" id="UP000255265">
    <property type="component" value="Unassembled WGS sequence"/>
</dbReference>
<dbReference type="Pfam" id="PF00383">
    <property type="entry name" value="dCMP_cyt_deam_1"/>
    <property type="match status" value="1"/>
</dbReference>
<keyword evidence="11" id="KW-1185">Reference proteome</keyword>
<name>A0A370FBP6_9BURK</name>
<protein>
    <recommendedName>
        <fullName evidence="8">tRNA-specific adenosine deaminase</fullName>
        <ecNumber evidence="8">3.5.4.33</ecNumber>
    </recommendedName>
</protein>
<comment type="caution">
    <text evidence="10">The sequence shown here is derived from an EMBL/GenBank/DDBJ whole genome shotgun (WGS) entry which is preliminary data.</text>
</comment>
<dbReference type="PANTHER" id="PTHR11079:SF202">
    <property type="entry name" value="TRNA-SPECIFIC ADENOSINE DEAMINASE"/>
    <property type="match status" value="1"/>
</dbReference>
<keyword evidence="5 8" id="KW-0378">Hydrolase</keyword>
<dbReference type="GO" id="GO:0002100">
    <property type="term" value="P:tRNA wobble adenosine to inosine editing"/>
    <property type="evidence" value="ECO:0007669"/>
    <property type="project" value="UniProtKB-UniRule"/>
</dbReference>
<comment type="cofactor">
    <cofactor evidence="8">
        <name>Zn(2+)</name>
        <dbReference type="ChEBI" id="CHEBI:29105"/>
    </cofactor>
    <text evidence="8">Binds 1 zinc ion per subunit.</text>
</comment>
<keyword evidence="6 8" id="KW-0862">Zinc</keyword>
<dbReference type="Gene3D" id="3.40.140.10">
    <property type="entry name" value="Cytidine Deaminase, domain 2"/>
    <property type="match status" value="1"/>
</dbReference>
<dbReference type="CDD" id="cd01285">
    <property type="entry name" value="nucleoside_deaminase"/>
    <property type="match status" value="1"/>
</dbReference>
<reference evidence="10 11" key="1">
    <citation type="submission" date="2018-07" db="EMBL/GenBank/DDBJ databases">
        <title>Genomic Encyclopedia of Type Strains, Phase IV (KMG-IV): sequencing the most valuable type-strain genomes for metagenomic binning, comparative biology and taxonomic classification.</title>
        <authorList>
            <person name="Goeker M."/>
        </authorList>
    </citation>
    <scope>NUCLEOTIDE SEQUENCE [LARGE SCALE GENOMIC DNA]</scope>
    <source>
        <strain evidence="10 11">DSM 21352</strain>
    </source>
</reference>
<dbReference type="EC" id="3.5.4.33" evidence="8"/>
<proteinExistence type="inferred from homology"/>
<comment type="function">
    <text evidence="8">Catalyzes the deamination of adenosine to inosine at the wobble position 34 of tRNA(Arg2).</text>
</comment>
<dbReference type="Pfam" id="PF00561">
    <property type="entry name" value="Abhydrolase_1"/>
    <property type="match status" value="1"/>
</dbReference>
<accession>A0A370FBP6</accession>
<keyword evidence="4 8" id="KW-0479">Metal-binding</keyword>
<sequence length="395" mass="41696">MPMVEPLSQTSGGLSADGAPQDEDARWMVLALDEARAAAAAGEVPVGAVLVRDGRMVATGRNAPVATHDPSAHAEMAALRAGGQALGNYRLDGCTLYVTLEPCAMCAGAMLHARLDRVVFGAADARTGAAGSVLDLFGVGQLNHHTAVQGGVMGEECGALLQDFFRGRRAQARAQAQPVRDDALRTPEARFVGFDGPHAFFSKPPALGGLRLAYADRGDVAGDGRQDRRPVVLCLHGAAQWGYLFRHLPDLLPGHRLLVPDLIGFGRSDKPKKEALHTREWHAEVLRQWLAALGIGEVGLILHPDMSGLADLLAGQGVIAGPRLVIPPAALVVRGAAAEDAARAWAAPFPDKGHEAALRAWSARRRPVQDLSADAARALAARWQALEGPMGYSRG</sequence>
<comment type="subunit">
    <text evidence="2 8">Homodimer.</text>
</comment>
<dbReference type="InterPro" id="IPR000073">
    <property type="entry name" value="AB_hydrolase_1"/>
</dbReference>
<evidence type="ECO:0000313" key="10">
    <source>
        <dbReference type="EMBL" id="RDI20058.1"/>
    </source>
</evidence>
<dbReference type="Gene3D" id="3.40.50.1820">
    <property type="entry name" value="alpha/beta hydrolase"/>
    <property type="match status" value="1"/>
</dbReference>
<dbReference type="InterPro" id="IPR029058">
    <property type="entry name" value="AB_hydrolase_fold"/>
</dbReference>
<feature type="active site" description="Proton donor" evidence="8">
    <location>
        <position position="75"/>
    </location>
</feature>
<feature type="binding site" evidence="8">
    <location>
        <position position="73"/>
    </location>
    <ligand>
        <name>Zn(2+)</name>
        <dbReference type="ChEBI" id="CHEBI:29105"/>
        <note>catalytic</note>
    </ligand>
</feature>
<dbReference type="SUPFAM" id="SSF53474">
    <property type="entry name" value="alpha/beta-Hydrolases"/>
    <property type="match status" value="1"/>
</dbReference>
<dbReference type="EMBL" id="QQAV01000011">
    <property type="protein sequence ID" value="RDI20058.1"/>
    <property type="molecule type" value="Genomic_DNA"/>
</dbReference>
<dbReference type="GO" id="GO:0008270">
    <property type="term" value="F:zinc ion binding"/>
    <property type="evidence" value="ECO:0007669"/>
    <property type="project" value="UniProtKB-UniRule"/>
</dbReference>
<gene>
    <name evidence="8" type="primary">tadA</name>
    <name evidence="10" type="ORF">DFR41_11133</name>
</gene>
<evidence type="ECO:0000313" key="11">
    <source>
        <dbReference type="Proteomes" id="UP000255265"/>
    </source>
</evidence>
<dbReference type="PANTHER" id="PTHR11079">
    <property type="entry name" value="CYTOSINE DEAMINASE FAMILY MEMBER"/>
    <property type="match status" value="1"/>
</dbReference>
<dbReference type="InterPro" id="IPR028883">
    <property type="entry name" value="tRNA_aden_deaminase"/>
</dbReference>
<evidence type="ECO:0000256" key="3">
    <source>
        <dbReference type="ARBA" id="ARBA00022694"/>
    </source>
</evidence>
<evidence type="ECO:0000256" key="7">
    <source>
        <dbReference type="ARBA" id="ARBA00048045"/>
    </source>
</evidence>
<dbReference type="InterPro" id="IPR016192">
    <property type="entry name" value="APOBEC/CMP_deaminase_Zn-bd"/>
</dbReference>
<dbReference type="NCBIfam" id="NF008113">
    <property type="entry name" value="PRK10860.1"/>
    <property type="match status" value="1"/>
</dbReference>
<evidence type="ECO:0000259" key="9">
    <source>
        <dbReference type="PROSITE" id="PS51747"/>
    </source>
</evidence>
<evidence type="ECO:0000256" key="5">
    <source>
        <dbReference type="ARBA" id="ARBA00022801"/>
    </source>
</evidence>
<dbReference type="FunFam" id="3.40.140.10:FF:000005">
    <property type="entry name" value="tRNA-specific adenosine deaminase"/>
    <property type="match status" value="1"/>
</dbReference>
<evidence type="ECO:0000256" key="8">
    <source>
        <dbReference type="HAMAP-Rule" id="MF_00972"/>
    </source>
</evidence>
<evidence type="ECO:0000256" key="1">
    <source>
        <dbReference type="ARBA" id="ARBA00010669"/>
    </source>
</evidence>
<dbReference type="AlphaFoldDB" id="A0A370FBP6"/>
<dbReference type="InterPro" id="IPR016193">
    <property type="entry name" value="Cytidine_deaminase-like"/>
</dbReference>
<dbReference type="PROSITE" id="PS00903">
    <property type="entry name" value="CYT_DCMP_DEAMINASES_1"/>
    <property type="match status" value="1"/>
</dbReference>
<evidence type="ECO:0000256" key="4">
    <source>
        <dbReference type="ARBA" id="ARBA00022723"/>
    </source>
</evidence>
<feature type="domain" description="CMP/dCMP-type deaminase" evidence="9">
    <location>
        <begin position="22"/>
        <end position="134"/>
    </location>
</feature>
<dbReference type="PROSITE" id="PS51747">
    <property type="entry name" value="CYT_DCMP_DEAMINASES_2"/>
    <property type="match status" value="1"/>
</dbReference>
<organism evidence="10 11">
    <name type="scientific">Pseudacidovorax intermedius</name>
    <dbReference type="NCBI Taxonomy" id="433924"/>
    <lineage>
        <taxon>Bacteria</taxon>
        <taxon>Pseudomonadati</taxon>
        <taxon>Pseudomonadota</taxon>
        <taxon>Betaproteobacteria</taxon>
        <taxon>Burkholderiales</taxon>
        <taxon>Comamonadaceae</taxon>
        <taxon>Pseudacidovorax</taxon>
    </lineage>
</organism>
<feature type="binding site" evidence="8">
    <location>
        <position position="103"/>
    </location>
    <ligand>
        <name>Zn(2+)</name>
        <dbReference type="ChEBI" id="CHEBI:29105"/>
        <note>catalytic</note>
    </ligand>
</feature>